<reference evidence="1" key="1">
    <citation type="submission" date="2015-04" db="EMBL/GenBank/DDBJ databases">
        <title>The genome sequence of the plant pathogenic Rhizarian Plasmodiophora brassicae reveals insights in its biotrophic life cycle and the origin of chitin synthesis.</title>
        <authorList>
            <person name="Schwelm A."/>
            <person name="Fogelqvist J."/>
            <person name="Knaust A."/>
            <person name="Julke S."/>
            <person name="Lilja T."/>
            <person name="Dhandapani V."/>
            <person name="Bonilla-Rosso G."/>
            <person name="Karlsson M."/>
            <person name="Shevchenko A."/>
            <person name="Choi S.R."/>
            <person name="Kim H.G."/>
            <person name="Park J.Y."/>
            <person name="Lim Y.P."/>
            <person name="Ludwig-Muller J."/>
            <person name="Dixelius C."/>
        </authorList>
    </citation>
    <scope>NUCLEOTIDE SEQUENCE</scope>
    <source>
        <tissue evidence="1">Potato root galls</tissue>
    </source>
</reference>
<evidence type="ECO:0000313" key="1">
    <source>
        <dbReference type="EMBL" id="CRZ04310.1"/>
    </source>
</evidence>
<proteinExistence type="predicted"/>
<feature type="non-terminal residue" evidence="1">
    <location>
        <position position="117"/>
    </location>
</feature>
<sequence length="117" mass="13250">MALDDPRVLYIQNSGRIALGLDHYQPDPHNQSTNNAIIDFINNYQVNILRLYRTQSSLTHDLIPGADIVQYVKRREGFDIPAVDVHRHILMTTLSGPEGLSISLRHIFSTAQEIDQA</sequence>
<dbReference type="AlphaFoldDB" id="A0A0H5QQG5"/>
<organism evidence="1">
    <name type="scientific">Spongospora subterranea</name>
    <dbReference type="NCBI Taxonomy" id="70186"/>
    <lineage>
        <taxon>Eukaryota</taxon>
        <taxon>Sar</taxon>
        <taxon>Rhizaria</taxon>
        <taxon>Endomyxa</taxon>
        <taxon>Phytomyxea</taxon>
        <taxon>Plasmodiophorida</taxon>
        <taxon>Plasmodiophoridae</taxon>
        <taxon>Spongospora</taxon>
    </lineage>
</organism>
<protein>
    <submittedName>
        <fullName evidence="1">Uncharacterized protein</fullName>
    </submittedName>
</protein>
<accession>A0A0H5QQG5</accession>
<dbReference type="EMBL" id="HACM01003868">
    <property type="protein sequence ID" value="CRZ04310.1"/>
    <property type="molecule type" value="Transcribed_RNA"/>
</dbReference>
<name>A0A0H5QQG5_9EUKA</name>